<gene>
    <name evidence="1" type="ORF">IPJ27_00260</name>
</gene>
<dbReference type="Proteomes" id="UP000697998">
    <property type="component" value="Unassembled WGS sequence"/>
</dbReference>
<dbReference type="AlphaFoldDB" id="A0A935PU08"/>
<reference evidence="1 2" key="1">
    <citation type="submission" date="2020-10" db="EMBL/GenBank/DDBJ databases">
        <title>Connecting structure to function with the recovery of over 1000 high-quality activated sludge metagenome-assembled genomes encoding full-length rRNA genes using long-read sequencing.</title>
        <authorList>
            <person name="Singleton C.M."/>
            <person name="Petriglieri F."/>
            <person name="Kristensen J.M."/>
            <person name="Kirkegaard R.H."/>
            <person name="Michaelsen T.Y."/>
            <person name="Andersen M.H."/>
            <person name="Karst S.M."/>
            <person name="Dueholm M.S."/>
            <person name="Nielsen P.H."/>
            <person name="Albertsen M."/>
        </authorList>
    </citation>
    <scope>NUCLEOTIDE SEQUENCE [LARGE SCALE GENOMIC DNA]</scope>
    <source>
        <strain evidence="1">EsbW_18-Q3-R4-48_BATAC.285</strain>
    </source>
</reference>
<organism evidence="1 2">
    <name type="scientific">Candidatus Accumulibacter proximus</name>
    <dbReference type="NCBI Taxonomy" id="2954385"/>
    <lineage>
        <taxon>Bacteria</taxon>
        <taxon>Pseudomonadati</taxon>
        <taxon>Pseudomonadota</taxon>
        <taxon>Betaproteobacteria</taxon>
        <taxon>Candidatus Accumulibacter</taxon>
    </lineage>
</organism>
<sequence>MLVGHYLGDTIVSAEAVLDRQLDGALSRRLDLGVYPGSSGQHALFFNKWPSVKPRVAIVVSLGQVGELTSALREVRAGSAAISCLPVGTGADGMTVRDALEAILRGAIAANRRLVDTQMDEQVTIDKIEFIELYEHVAIAACEALQALLRDGQLASAVRASPS</sequence>
<dbReference type="InterPro" id="IPR043472">
    <property type="entry name" value="Macro_dom-like"/>
</dbReference>
<protein>
    <submittedName>
        <fullName evidence="1">Uncharacterized protein</fullName>
    </submittedName>
</protein>
<dbReference type="SUPFAM" id="SSF52949">
    <property type="entry name" value="Macro domain-like"/>
    <property type="match status" value="1"/>
</dbReference>
<proteinExistence type="predicted"/>
<evidence type="ECO:0000313" key="1">
    <source>
        <dbReference type="EMBL" id="MBK7673308.1"/>
    </source>
</evidence>
<evidence type="ECO:0000313" key="2">
    <source>
        <dbReference type="Proteomes" id="UP000697998"/>
    </source>
</evidence>
<comment type="caution">
    <text evidence="1">The sequence shown here is derived from an EMBL/GenBank/DDBJ whole genome shotgun (WGS) entry which is preliminary data.</text>
</comment>
<dbReference type="EMBL" id="JADJMH010000001">
    <property type="protein sequence ID" value="MBK7673308.1"/>
    <property type="molecule type" value="Genomic_DNA"/>
</dbReference>
<accession>A0A935PU08</accession>
<name>A0A935PU08_9PROT</name>